<protein>
    <recommendedName>
        <fullName evidence="1">N-acetyltransferase domain-containing protein</fullName>
    </recommendedName>
</protein>
<dbReference type="SUPFAM" id="SSF55729">
    <property type="entry name" value="Acyl-CoA N-acyltransferases (Nat)"/>
    <property type="match status" value="1"/>
</dbReference>
<dbReference type="AlphaFoldDB" id="A0A166M8Q0"/>
<keyword evidence="3" id="KW-1185">Reference proteome</keyword>
<evidence type="ECO:0000313" key="2">
    <source>
        <dbReference type="EMBL" id="KZP23751.1"/>
    </source>
</evidence>
<organism evidence="2 3">
    <name type="scientific">Athelia psychrophila</name>
    <dbReference type="NCBI Taxonomy" id="1759441"/>
    <lineage>
        <taxon>Eukaryota</taxon>
        <taxon>Fungi</taxon>
        <taxon>Dikarya</taxon>
        <taxon>Basidiomycota</taxon>
        <taxon>Agaricomycotina</taxon>
        <taxon>Agaricomycetes</taxon>
        <taxon>Agaricomycetidae</taxon>
        <taxon>Atheliales</taxon>
        <taxon>Atheliaceae</taxon>
        <taxon>Athelia</taxon>
    </lineage>
</organism>
<accession>A0A166M8Q0</accession>
<dbReference type="PANTHER" id="PTHR43328:SF1">
    <property type="entry name" value="N-ACETYLTRANSFERASE DOMAIN-CONTAINING PROTEIN"/>
    <property type="match status" value="1"/>
</dbReference>
<dbReference type="InterPro" id="IPR016181">
    <property type="entry name" value="Acyl_CoA_acyltransferase"/>
</dbReference>
<dbReference type="STRING" id="436010.A0A166M8Q0"/>
<dbReference type="Gene3D" id="3.40.630.30">
    <property type="match status" value="1"/>
</dbReference>
<dbReference type="Proteomes" id="UP000076532">
    <property type="component" value="Unassembled WGS sequence"/>
</dbReference>
<sequence>MLSRQLHPLQVNPRTNEPFLRLPSPFERIIITPPRDADTTAVVEILNDPRVNQWLQGPPYPFLQEHADSRVAQQIAVSSAAFQELKDADAKNPGGPLVFAERCPVTCIREVQPDGSDVYIGDCRMHRCQFDNLAVDGREEERARKIEANNAKPLGDPSIVWSIGNYLAPSHHRQGIMGAVCNAVMHSWAVPRMNAKIMETYAYTENRGSLRVFEKNGFELVETLDEWREVKGVKRGLYTLRWRQEAEVA</sequence>
<evidence type="ECO:0000259" key="1">
    <source>
        <dbReference type="Pfam" id="PF13302"/>
    </source>
</evidence>
<gene>
    <name evidence="2" type="ORF">FIBSPDRAFT_910085</name>
</gene>
<dbReference type="OrthoDB" id="630895at2759"/>
<dbReference type="InterPro" id="IPR000182">
    <property type="entry name" value="GNAT_dom"/>
</dbReference>
<dbReference type="PANTHER" id="PTHR43328">
    <property type="entry name" value="ACETYLTRANSFERASE-RELATED"/>
    <property type="match status" value="1"/>
</dbReference>
<dbReference type="EMBL" id="KV417530">
    <property type="protein sequence ID" value="KZP23751.1"/>
    <property type="molecule type" value="Genomic_DNA"/>
</dbReference>
<dbReference type="GO" id="GO:0016747">
    <property type="term" value="F:acyltransferase activity, transferring groups other than amino-acyl groups"/>
    <property type="evidence" value="ECO:0007669"/>
    <property type="project" value="InterPro"/>
</dbReference>
<feature type="domain" description="N-acetyltransferase" evidence="1">
    <location>
        <begin position="28"/>
        <end position="219"/>
    </location>
</feature>
<evidence type="ECO:0000313" key="3">
    <source>
        <dbReference type="Proteomes" id="UP000076532"/>
    </source>
</evidence>
<proteinExistence type="predicted"/>
<dbReference type="Pfam" id="PF13302">
    <property type="entry name" value="Acetyltransf_3"/>
    <property type="match status" value="1"/>
</dbReference>
<reference evidence="2 3" key="1">
    <citation type="journal article" date="2016" name="Mol. Biol. Evol.">
        <title>Comparative Genomics of Early-Diverging Mushroom-Forming Fungi Provides Insights into the Origins of Lignocellulose Decay Capabilities.</title>
        <authorList>
            <person name="Nagy L.G."/>
            <person name="Riley R."/>
            <person name="Tritt A."/>
            <person name="Adam C."/>
            <person name="Daum C."/>
            <person name="Floudas D."/>
            <person name="Sun H."/>
            <person name="Yadav J.S."/>
            <person name="Pangilinan J."/>
            <person name="Larsson K.H."/>
            <person name="Matsuura K."/>
            <person name="Barry K."/>
            <person name="Labutti K."/>
            <person name="Kuo R."/>
            <person name="Ohm R.A."/>
            <person name="Bhattacharya S.S."/>
            <person name="Shirouzu T."/>
            <person name="Yoshinaga Y."/>
            <person name="Martin F.M."/>
            <person name="Grigoriev I.V."/>
            <person name="Hibbett D.S."/>
        </authorList>
    </citation>
    <scope>NUCLEOTIDE SEQUENCE [LARGE SCALE GENOMIC DNA]</scope>
    <source>
        <strain evidence="2 3">CBS 109695</strain>
    </source>
</reference>
<name>A0A166M8Q0_9AGAM</name>